<dbReference type="EMBL" id="BKAB01000055">
    <property type="protein sequence ID" value="GEP24876.1"/>
    <property type="molecule type" value="Genomic_DNA"/>
</dbReference>
<protein>
    <recommendedName>
        <fullName evidence="3">Transposase</fullName>
    </recommendedName>
</protein>
<comment type="caution">
    <text evidence="1">The sequence shown here is derived from an EMBL/GenBank/DDBJ whole genome shotgun (WGS) entry which is preliminary data.</text>
</comment>
<evidence type="ECO:0000313" key="1">
    <source>
        <dbReference type="EMBL" id="GEP24876.1"/>
    </source>
</evidence>
<sequence length="49" mass="5842">MPFDLSNYQQIYLVTLKRAKNNSPNSNKIGRIIFDYYLIILTYFELPVI</sequence>
<name>A0ABQ0XFM9_9LACO</name>
<proteinExistence type="predicted"/>
<evidence type="ECO:0008006" key="3">
    <source>
        <dbReference type="Google" id="ProtNLM"/>
    </source>
</evidence>
<reference evidence="1 2" key="1">
    <citation type="submission" date="2019-07" db="EMBL/GenBank/DDBJ databases">
        <title>Whole genome shotgun sequence of Lactobacillus diolivorans NBRC 107869.</title>
        <authorList>
            <person name="Hosoyama A."/>
            <person name="Uohara A."/>
            <person name="Ohji S."/>
            <person name="Ichikawa N."/>
        </authorList>
    </citation>
    <scope>NUCLEOTIDE SEQUENCE [LARGE SCALE GENOMIC DNA]</scope>
    <source>
        <strain evidence="1 2">NBRC 107869</strain>
    </source>
</reference>
<evidence type="ECO:0000313" key="2">
    <source>
        <dbReference type="Proteomes" id="UP000321409"/>
    </source>
</evidence>
<organism evidence="1 2">
    <name type="scientific">Lentilactobacillus diolivorans</name>
    <dbReference type="NCBI Taxonomy" id="179838"/>
    <lineage>
        <taxon>Bacteria</taxon>
        <taxon>Bacillati</taxon>
        <taxon>Bacillota</taxon>
        <taxon>Bacilli</taxon>
        <taxon>Lactobacillales</taxon>
        <taxon>Lactobacillaceae</taxon>
        <taxon>Lentilactobacillus</taxon>
    </lineage>
</organism>
<keyword evidence="2" id="KW-1185">Reference proteome</keyword>
<accession>A0ABQ0XFM9</accession>
<gene>
    <name evidence="1" type="ORF">LDI01_24690</name>
</gene>
<dbReference type="Proteomes" id="UP000321409">
    <property type="component" value="Unassembled WGS sequence"/>
</dbReference>